<keyword evidence="8" id="KW-0234">DNA repair</keyword>
<dbReference type="CDD" id="cd09869">
    <property type="entry name" value="PIN_GEN1"/>
    <property type="match status" value="1"/>
</dbReference>
<evidence type="ECO:0000256" key="11">
    <source>
        <dbReference type="SAM" id="MobiDB-lite"/>
    </source>
</evidence>
<dbReference type="Gene3D" id="1.10.150.20">
    <property type="entry name" value="5' to 3' exonuclease, C-terminal subdomain"/>
    <property type="match status" value="1"/>
</dbReference>
<protein>
    <submittedName>
        <fullName evidence="13">Flap endonuclease GEN</fullName>
    </submittedName>
</protein>
<keyword evidence="6" id="KW-0378">Hydrolase</keyword>
<keyword evidence="9" id="KW-0539">Nucleus</keyword>
<dbReference type="GO" id="GO:0017108">
    <property type="term" value="F:5'-flap endonuclease activity"/>
    <property type="evidence" value="ECO:0007669"/>
    <property type="project" value="TreeGrafter"/>
</dbReference>
<feature type="compositionally biased region" description="Basic and acidic residues" evidence="11">
    <location>
        <begin position="673"/>
        <end position="684"/>
    </location>
</feature>
<dbReference type="Gene3D" id="3.40.50.1010">
    <property type="entry name" value="5'-nuclease"/>
    <property type="match status" value="1"/>
</dbReference>
<feature type="region of interest" description="Disordered" evidence="11">
    <location>
        <begin position="661"/>
        <end position="688"/>
    </location>
</feature>
<comment type="cofactor">
    <cofactor evidence="1">
        <name>Mg(2+)</name>
        <dbReference type="ChEBI" id="CHEBI:18420"/>
    </cofactor>
</comment>
<dbReference type="GO" id="GO:0046872">
    <property type="term" value="F:metal ion binding"/>
    <property type="evidence" value="ECO:0007669"/>
    <property type="project" value="UniProtKB-KW"/>
</dbReference>
<evidence type="ECO:0000256" key="9">
    <source>
        <dbReference type="ARBA" id="ARBA00023242"/>
    </source>
</evidence>
<dbReference type="PANTHER" id="PTHR11081:SF70">
    <property type="entry name" value="FLAP ENDONUCLEASE GEN HOMOLOG 1"/>
    <property type="match status" value="1"/>
</dbReference>
<dbReference type="PRINTS" id="PR00853">
    <property type="entry name" value="XPGRADSUPER"/>
</dbReference>
<evidence type="ECO:0000256" key="7">
    <source>
        <dbReference type="ARBA" id="ARBA00022842"/>
    </source>
</evidence>
<dbReference type="FunFam" id="1.10.150.20:FF:000030">
    <property type="entry name" value="Flap endonuclease GEN-like 1"/>
    <property type="match status" value="1"/>
</dbReference>
<dbReference type="GO" id="GO:0000400">
    <property type="term" value="F:four-way junction DNA binding"/>
    <property type="evidence" value="ECO:0007669"/>
    <property type="project" value="TreeGrafter"/>
</dbReference>
<dbReference type="SUPFAM" id="SSF88723">
    <property type="entry name" value="PIN domain-like"/>
    <property type="match status" value="1"/>
</dbReference>
<keyword evidence="2" id="KW-0540">Nuclease</keyword>
<feature type="compositionally biased region" description="Basic and acidic residues" evidence="11">
    <location>
        <begin position="470"/>
        <end position="507"/>
    </location>
</feature>
<feature type="region of interest" description="Disordered" evidence="11">
    <location>
        <begin position="470"/>
        <end position="526"/>
    </location>
</feature>
<feature type="domain" description="Chromo" evidence="12">
    <location>
        <begin position="343"/>
        <end position="401"/>
    </location>
</feature>
<dbReference type="SMART" id="SM00279">
    <property type="entry name" value="HhH2"/>
    <property type="match status" value="1"/>
</dbReference>
<dbReference type="PANTHER" id="PTHR11081">
    <property type="entry name" value="FLAP ENDONUCLEASE FAMILY MEMBER"/>
    <property type="match status" value="1"/>
</dbReference>
<dbReference type="GO" id="GO:0008821">
    <property type="term" value="F:crossover junction DNA endonuclease activity"/>
    <property type="evidence" value="ECO:0007669"/>
    <property type="project" value="UniProtKB-ARBA"/>
</dbReference>
<evidence type="ECO:0000256" key="8">
    <source>
        <dbReference type="ARBA" id="ARBA00023204"/>
    </source>
</evidence>
<dbReference type="SMART" id="SM00484">
    <property type="entry name" value="XPGI"/>
    <property type="match status" value="1"/>
</dbReference>
<dbReference type="Pfam" id="PF00752">
    <property type="entry name" value="XPG_N"/>
    <property type="match status" value="1"/>
</dbReference>
<dbReference type="InterPro" id="IPR036279">
    <property type="entry name" value="5-3_exonuclease_C_sf"/>
</dbReference>
<evidence type="ECO:0000256" key="10">
    <source>
        <dbReference type="ARBA" id="ARBA00038112"/>
    </source>
</evidence>
<dbReference type="InterPro" id="IPR008918">
    <property type="entry name" value="HhH2"/>
</dbReference>
<keyword evidence="3" id="KW-0479">Metal-binding</keyword>
<comment type="similarity">
    <text evidence="10">Belongs to the XPG/RAD2 endonuclease family. GEN subfamily.</text>
</comment>
<keyword evidence="7" id="KW-0460">Magnesium</keyword>
<evidence type="ECO:0000259" key="12">
    <source>
        <dbReference type="PROSITE" id="PS50013"/>
    </source>
</evidence>
<dbReference type="SMART" id="SM00485">
    <property type="entry name" value="XPGN"/>
    <property type="match status" value="1"/>
</dbReference>
<evidence type="ECO:0000256" key="3">
    <source>
        <dbReference type="ARBA" id="ARBA00022723"/>
    </source>
</evidence>
<accession>A0A8D8Q8X5</accession>
<dbReference type="InterPro" id="IPR006084">
    <property type="entry name" value="XPG/Rad2"/>
</dbReference>
<dbReference type="AlphaFoldDB" id="A0A8D8Q8X5"/>
<dbReference type="InterPro" id="IPR029060">
    <property type="entry name" value="PIN-like_dom_sf"/>
</dbReference>
<evidence type="ECO:0000256" key="5">
    <source>
        <dbReference type="ARBA" id="ARBA00022763"/>
    </source>
</evidence>
<sequence>MGVKDLWTILTPICERKPIWELQDKTIAIDLSAWICDSSTVAEHCSQKNMYLRNLFFRTSYLLLLGVKPIFVLEGKAPVLKHDTIEKRQQAQGRAAGRNVKAGSRARLKGLQTQCAALLSAMGLKCIQGDGEAEAFCALLNQAGLVDGVVTQDSDVFLYGGVKVYRHFNTSCAGGGSVDTYEMAQIHSKLGLGRHKLIALSLLCGCDYNKGVNGVGKESALKFFQSVPDEDILDRIQQWRQNTRLDNIDLKKDKTISAELKCELQIRAKALQDEAFPCQEVLDEFLQIHSKDLPQVRFEWNKPNISQFLKLADVKLAWDSTYALEKALPLLTRWHLTHNDSSLTPELILNAKTTRGVKGYVVKWEEFEVTTEEPQALFEDKYPHLVQSFVESKTKGKKKATKKNKENENPAAIAAASQTESSEELKPKTKTKTTSRRVKNATTEGNADILNEIIESNDVQKNCDENEVNRVDKIKNKTKYPVDSDRENDNKSNENKTVNEKKPERKKKEPSRRKNVTSELKKKTDKKLCENNRENVDIRRYFKPDVEKQPPLANVSRELFDESMCLLDTSMNSLSIRTENVRKERKGAIKKTKHKVKSDQACGMKDVDVGSIQGTAGRVKKDTGRNKRDVQISLSDQLDASVNNCFPTYNSVSSDMLEGRKVQNSKQSPYEDIDTKNKNKHQGEIDDIGTQNKNKHQEEIDIDVDDILDFSFETACRIMSRKNKELGLNQSLTNERVDNDISRDENIDKFEDIDNSENRFKDVDFDQQEHMYQLKERDLDKFEDMNNSEVISEVCHASMIENIPIESEMRSSRENEPQYLEMTDFIMSINDSDVKIDKDECFDEIDKNSLVLPEEFGACKDTKKSKFKEKKSDYLDISDMKPSYLEENKHTYLLNMSDMNMSINTSEVKLNESLVQANKISGFSLRETNSVKNVSIQICNNENKISQDFRKQTNHNQSRTVENVDQQIRTDNVDLVTESISYMSFTEDTSSPCRVTNRTAHQYESPIKDSLISNIGRLTTSSQNSPEKSSQRNHQIDYTKFTSNNLAWNTSSPLMRYNSRSSLLRVNPTRVSNPPNCESPLRVKYQSRIEGQSPLRVKNNRFRFDGNSPVHPGHNLIAPRVSSITPNVNQAAGVSFDMDDFEFDEGIEDLSGIIDNIIGQ</sequence>
<evidence type="ECO:0000256" key="2">
    <source>
        <dbReference type="ARBA" id="ARBA00022722"/>
    </source>
</evidence>
<dbReference type="InterPro" id="IPR006085">
    <property type="entry name" value="XPG_DNA_repair_N"/>
</dbReference>
<dbReference type="GO" id="GO:0006281">
    <property type="term" value="P:DNA repair"/>
    <property type="evidence" value="ECO:0007669"/>
    <property type="project" value="UniProtKB-KW"/>
</dbReference>
<dbReference type="SUPFAM" id="SSF47807">
    <property type="entry name" value="5' to 3' exonuclease, C-terminal subdomain"/>
    <property type="match status" value="1"/>
</dbReference>
<evidence type="ECO:0000256" key="4">
    <source>
        <dbReference type="ARBA" id="ARBA00022759"/>
    </source>
</evidence>
<feature type="region of interest" description="Disordered" evidence="11">
    <location>
        <begin position="393"/>
        <end position="443"/>
    </location>
</feature>
<keyword evidence="5" id="KW-0227">DNA damage</keyword>
<dbReference type="EMBL" id="HBUF01065134">
    <property type="protein sequence ID" value="CAG6627366.1"/>
    <property type="molecule type" value="Transcribed_RNA"/>
</dbReference>
<dbReference type="InterPro" id="IPR000953">
    <property type="entry name" value="Chromo/chromo_shadow_dom"/>
</dbReference>
<reference evidence="13" key="1">
    <citation type="submission" date="2021-05" db="EMBL/GenBank/DDBJ databases">
        <authorList>
            <person name="Alioto T."/>
            <person name="Alioto T."/>
            <person name="Gomez Garrido J."/>
        </authorList>
    </citation>
    <scope>NUCLEOTIDE SEQUENCE</scope>
</reference>
<dbReference type="PROSITE" id="PS50013">
    <property type="entry name" value="CHROMO_2"/>
    <property type="match status" value="1"/>
</dbReference>
<feature type="compositionally biased region" description="Low complexity" evidence="11">
    <location>
        <begin position="409"/>
        <end position="420"/>
    </location>
</feature>
<organism evidence="13">
    <name type="scientific">Cacopsylla melanoneura</name>
    <dbReference type="NCBI Taxonomy" id="428564"/>
    <lineage>
        <taxon>Eukaryota</taxon>
        <taxon>Metazoa</taxon>
        <taxon>Ecdysozoa</taxon>
        <taxon>Arthropoda</taxon>
        <taxon>Hexapoda</taxon>
        <taxon>Insecta</taxon>
        <taxon>Pterygota</taxon>
        <taxon>Neoptera</taxon>
        <taxon>Paraneoptera</taxon>
        <taxon>Hemiptera</taxon>
        <taxon>Sternorrhyncha</taxon>
        <taxon>Psylloidea</taxon>
        <taxon>Psyllidae</taxon>
        <taxon>Psyllinae</taxon>
        <taxon>Cacopsylla</taxon>
    </lineage>
</organism>
<evidence type="ECO:0000256" key="6">
    <source>
        <dbReference type="ARBA" id="ARBA00022801"/>
    </source>
</evidence>
<dbReference type="InterPro" id="IPR006086">
    <property type="entry name" value="XPG-I_dom"/>
</dbReference>
<feature type="compositionally biased region" description="Basic residues" evidence="11">
    <location>
        <begin position="428"/>
        <end position="439"/>
    </location>
</feature>
<proteinExistence type="inferred from homology"/>
<evidence type="ECO:0000256" key="1">
    <source>
        <dbReference type="ARBA" id="ARBA00001946"/>
    </source>
</evidence>
<evidence type="ECO:0000313" key="13">
    <source>
        <dbReference type="EMBL" id="CAG6627366.1"/>
    </source>
</evidence>
<name>A0A8D8Q8X5_9HEMI</name>
<keyword evidence="4 13" id="KW-0255">Endonuclease</keyword>
<dbReference type="Pfam" id="PF00867">
    <property type="entry name" value="XPG_I"/>
    <property type="match status" value="1"/>
</dbReference>